<feature type="compositionally biased region" description="Basic and acidic residues" evidence="1">
    <location>
        <begin position="168"/>
        <end position="187"/>
    </location>
</feature>
<accession>A0A9X5C823</accession>
<proteinExistence type="predicted"/>
<dbReference type="RefSeq" id="WP_004077280.1">
    <property type="nucleotide sequence ID" value="NZ_VIRB01000085.1"/>
</dbReference>
<dbReference type="OrthoDB" id="9814853at2"/>
<dbReference type="Proteomes" id="UP000474104">
    <property type="component" value="Unassembled WGS sequence"/>
</dbReference>
<reference evidence="3 4" key="1">
    <citation type="submission" date="2019-07" db="EMBL/GenBank/DDBJ databases">
        <title>Draft genome sequences of 15 bacterial species constituting the stable defined intestinal microbiota of the GM15 gnotobiotic mouse model.</title>
        <authorList>
            <person name="Elie C."/>
            <person name="Mathieu A."/>
            <person name="Saliou A."/>
            <person name="Darnaud M."/>
            <person name="Leulier F."/>
            <person name="Tamellini A."/>
        </authorList>
    </citation>
    <scope>NUCLEOTIDE SEQUENCE [LARGE SCALE GENOMIC DNA]</scope>
    <source>
        <strain evidence="4">ASF 502</strain>
    </source>
</reference>
<name>A0A9X5C823_9FIRM</name>
<evidence type="ECO:0000259" key="2">
    <source>
        <dbReference type="Pfam" id="PF23343"/>
    </source>
</evidence>
<protein>
    <recommendedName>
        <fullName evidence="2">Replication-associated protein ORF2/G2P domain-containing protein</fullName>
    </recommendedName>
</protein>
<dbReference type="Pfam" id="PF23343">
    <property type="entry name" value="REP_ORF2-G2P"/>
    <property type="match status" value="1"/>
</dbReference>
<feature type="region of interest" description="Disordered" evidence="1">
    <location>
        <begin position="23"/>
        <end position="51"/>
    </location>
</feature>
<organism evidence="3 4">
    <name type="scientific">Schaedlerella arabinosiphila</name>
    <dbReference type="NCBI Taxonomy" id="2044587"/>
    <lineage>
        <taxon>Bacteria</taxon>
        <taxon>Bacillati</taxon>
        <taxon>Bacillota</taxon>
        <taxon>Clostridia</taxon>
        <taxon>Lachnospirales</taxon>
        <taxon>Lachnospiraceae</taxon>
        <taxon>Schaedlerella</taxon>
    </lineage>
</organism>
<dbReference type="AlphaFoldDB" id="A0A9X5C823"/>
<evidence type="ECO:0000313" key="3">
    <source>
        <dbReference type="EMBL" id="NDO69829.1"/>
    </source>
</evidence>
<sequence>MGTIRKIYRFEKFIEIEEYHDGRYGAPGKKREKKKKPTPEQMEKVNQMNREKKTRWRMREYFKENDYFTTLTYRKEERPPDMKQAKEDFKRFIRKMKDWYRKKGYEIFWIRNIEHGTKGGWHVHLVINRIEDTDILLTKAWPHGKVINELMYEKGGFADLAAYITKTEKTGESEEPEKKGRKIKEASHSASRNMPLPKPKIRRLIRWPKEPYVKKGWILEKGTCHEGTNPVTGYQYRHYTLMKPANPHRRI</sequence>
<feature type="region of interest" description="Disordered" evidence="1">
    <location>
        <begin position="168"/>
        <end position="195"/>
    </location>
</feature>
<dbReference type="EMBL" id="VIRB01000085">
    <property type="protein sequence ID" value="NDO69829.1"/>
    <property type="molecule type" value="Genomic_DNA"/>
</dbReference>
<gene>
    <name evidence="3" type="ORF">FMM80_14575</name>
</gene>
<feature type="domain" description="Replication-associated protein ORF2/G2P" evidence="2">
    <location>
        <begin position="66"/>
        <end position="167"/>
    </location>
</feature>
<evidence type="ECO:0000256" key="1">
    <source>
        <dbReference type="SAM" id="MobiDB-lite"/>
    </source>
</evidence>
<comment type="caution">
    <text evidence="3">The sequence shown here is derived from an EMBL/GenBank/DDBJ whole genome shotgun (WGS) entry which is preliminary data.</text>
</comment>
<dbReference type="InterPro" id="IPR056906">
    <property type="entry name" value="ORF2/G2P_dom"/>
</dbReference>
<evidence type="ECO:0000313" key="4">
    <source>
        <dbReference type="Proteomes" id="UP000474104"/>
    </source>
</evidence>